<gene>
    <name evidence="1" type="ORF">PWYN_13840</name>
</gene>
<reference evidence="1 2" key="2">
    <citation type="submission" date="2014-10" db="EMBL/GenBank/DDBJ databases">
        <title>Comparative genomics of the Paenibacillus odorifer group.</title>
        <authorList>
            <person name="Tsai Y.-C."/>
            <person name="Martin N."/>
            <person name="Korlach J."/>
            <person name="Wiedmann M."/>
        </authorList>
    </citation>
    <scope>NUCLEOTIDE SEQUENCE [LARGE SCALE GENOMIC DNA]</scope>
    <source>
        <strain evidence="1 2">DSM 18334</strain>
    </source>
</reference>
<evidence type="ECO:0000313" key="2">
    <source>
        <dbReference type="Proteomes" id="UP000029734"/>
    </source>
</evidence>
<evidence type="ECO:0008006" key="3">
    <source>
        <dbReference type="Google" id="ProtNLM"/>
    </source>
</evidence>
<accession>A0A098MCM0</accession>
<proteinExistence type="predicted"/>
<name>A0A098MCM0_9BACL</name>
<reference evidence="1 2" key="1">
    <citation type="submission" date="2014-08" db="EMBL/GenBank/DDBJ databases">
        <authorList>
            <person name="den Bakker H.C."/>
        </authorList>
    </citation>
    <scope>NUCLEOTIDE SEQUENCE [LARGE SCALE GENOMIC DNA]</scope>
    <source>
        <strain evidence="1 2">DSM 18334</strain>
    </source>
</reference>
<dbReference type="eggNOG" id="ENOG5032HM6">
    <property type="taxonomic scope" value="Bacteria"/>
</dbReference>
<dbReference type="PROSITE" id="PS51257">
    <property type="entry name" value="PROKAR_LIPOPROTEIN"/>
    <property type="match status" value="1"/>
</dbReference>
<keyword evidence="2" id="KW-1185">Reference proteome</keyword>
<dbReference type="Proteomes" id="UP000029734">
    <property type="component" value="Unassembled WGS sequence"/>
</dbReference>
<sequence length="163" mass="18548">MRSLYYGILISLFALIFVGCSRQVASDEKIAKQYVKEHGYYVDFPLGEVYSYTLDKSKLFGHPESLPFQQAWGVQQAEPDLYFGKKVIIYGFTVSNHPLEKIYHAKSNVYVMLSEGKVIGGYSFPDVEGMVGSCYSVDGKTLEEVTGLSYSEWTEQWKKKYGE</sequence>
<organism evidence="1 2">
    <name type="scientific">Paenibacillus wynnii</name>
    <dbReference type="NCBI Taxonomy" id="268407"/>
    <lineage>
        <taxon>Bacteria</taxon>
        <taxon>Bacillati</taxon>
        <taxon>Bacillota</taxon>
        <taxon>Bacilli</taxon>
        <taxon>Bacillales</taxon>
        <taxon>Paenibacillaceae</taxon>
        <taxon>Paenibacillus</taxon>
    </lineage>
</organism>
<comment type="caution">
    <text evidence="1">The sequence shown here is derived from an EMBL/GenBank/DDBJ whole genome shotgun (WGS) entry which is preliminary data.</text>
</comment>
<dbReference type="RefSeq" id="WP_036652410.1">
    <property type="nucleotide sequence ID" value="NZ_JQCR01000002.1"/>
</dbReference>
<dbReference type="OrthoDB" id="1904509at2"/>
<dbReference type="EMBL" id="JQCR01000002">
    <property type="protein sequence ID" value="KGE20294.1"/>
    <property type="molecule type" value="Genomic_DNA"/>
</dbReference>
<protein>
    <recommendedName>
        <fullName evidence="3">DUF4830 domain-containing protein</fullName>
    </recommendedName>
</protein>
<evidence type="ECO:0000313" key="1">
    <source>
        <dbReference type="EMBL" id="KGE20294.1"/>
    </source>
</evidence>
<dbReference type="AlphaFoldDB" id="A0A098MCM0"/>